<protein>
    <recommendedName>
        <fullName evidence="4">HTH cro/C1-type domain-containing protein</fullName>
    </recommendedName>
</protein>
<dbReference type="RefSeq" id="WP_367208652.1">
    <property type="nucleotide sequence ID" value="NZ_CP123417.1"/>
</dbReference>
<evidence type="ECO:0008006" key="4">
    <source>
        <dbReference type="Google" id="ProtNLM"/>
    </source>
</evidence>
<dbReference type="EMBL" id="JBAGNM010000015">
    <property type="protein sequence ID" value="MEW6955279.1"/>
    <property type="molecule type" value="Genomic_DNA"/>
</dbReference>
<keyword evidence="3" id="KW-1185">Reference proteome</keyword>
<comment type="caution">
    <text evidence="2">The sequence shown here is derived from an EMBL/GenBank/DDBJ whole genome shotgun (WGS) entry which is preliminary data.</text>
</comment>
<gene>
    <name evidence="2" type="ORF">V3M73_09650</name>
</gene>
<evidence type="ECO:0000313" key="3">
    <source>
        <dbReference type="Proteomes" id="UP001555100"/>
    </source>
</evidence>
<organism evidence="2 3">
    <name type="scientific">Trueperella pyogenes</name>
    <dbReference type="NCBI Taxonomy" id="1661"/>
    <lineage>
        <taxon>Bacteria</taxon>
        <taxon>Bacillati</taxon>
        <taxon>Actinomycetota</taxon>
        <taxon>Actinomycetes</taxon>
        <taxon>Actinomycetales</taxon>
        <taxon>Actinomycetaceae</taxon>
        <taxon>Trueperella</taxon>
    </lineage>
</organism>
<feature type="region of interest" description="Disordered" evidence="1">
    <location>
        <begin position="159"/>
        <end position="183"/>
    </location>
</feature>
<reference evidence="2 3" key="1">
    <citation type="submission" date="2024-01" db="EMBL/GenBank/DDBJ databases">
        <title>Genomic analysis and antimicrobial resistance profiles of Trueperella pyogenes isolated from domestic and wild animals.</title>
        <authorList>
            <person name="Magossi G."/>
            <person name="Gzyl K.E."/>
            <person name="Holman D.B."/>
            <person name="Amat S."/>
        </authorList>
    </citation>
    <scope>NUCLEOTIDE SEQUENCE [LARGE SCALE GENOMIC DNA]</scope>
    <source>
        <strain evidence="2 3">1494</strain>
    </source>
</reference>
<proteinExistence type="predicted"/>
<sequence length="183" mass="20659">MSTRIPDHWQKAMESTGLTSYRKLAEAADLSVETVRAAILGQRRSVAPATITGLSKALRLPEETISEYLGMGRQSITPYTPPQEAAMLTRRERDHVDELIRLLVASRAARSSVREMHMEDVRDDIIRAEAAEDWTEEDQLAAENDDTYESYLAQADAKREQFERGDDWDLAAKQHRDPSEGAN</sequence>
<evidence type="ECO:0000313" key="2">
    <source>
        <dbReference type="EMBL" id="MEW6955279.1"/>
    </source>
</evidence>
<dbReference type="Proteomes" id="UP001555100">
    <property type="component" value="Unassembled WGS sequence"/>
</dbReference>
<accession>A0ABV3NDI6</accession>
<name>A0ABV3NDI6_9ACTO</name>
<evidence type="ECO:0000256" key="1">
    <source>
        <dbReference type="SAM" id="MobiDB-lite"/>
    </source>
</evidence>